<protein>
    <submittedName>
        <fullName evidence="3">Uncharacterized protein LOC106815905</fullName>
    </submittedName>
</protein>
<dbReference type="RefSeq" id="XP_014675918.1">
    <property type="nucleotide sequence ID" value="XM_014820432.1"/>
</dbReference>
<evidence type="ECO:0000313" key="2">
    <source>
        <dbReference type="Proteomes" id="UP000695022"/>
    </source>
</evidence>
<dbReference type="GeneID" id="106815905"/>
<feature type="region of interest" description="Disordered" evidence="1">
    <location>
        <begin position="1"/>
        <end position="33"/>
    </location>
</feature>
<feature type="region of interest" description="Disordered" evidence="1">
    <location>
        <begin position="74"/>
        <end position="128"/>
    </location>
</feature>
<feature type="compositionally biased region" description="Basic and acidic residues" evidence="1">
    <location>
        <begin position="110"/>
        <end position="121"/>
    </location>
</feature>
<evidence type="ECO:0000256" key="1">
    <source>
        <dbReference type="SAM" id="MobiDB-lite"/>
    </source>
</evidence>
<gene>
    <name evidence="3" type="primary">LOC106815905</name>
</gene>
<dbReference type="Proteomes" id="UP000695022">
    <property type="component" value="Unplaced"/>
</dbReference>
<keyword evidence="2" id="KW-1185">Reference proteome</keyword>
<proteinExistence type="predicted"/>
<evidence type="ECO:0000313" key="3">
    <source>
        <dbReference type="RefSeq" id="XP_014675918.1"/>
    </source>
</evidence>
<feature type="compositionally biased region" description="Basic and acidic residues" evidence="1">
    <location>
        <begin position="17"/>
        <end position="29"/>
    </location>
</feature>
<sequence>MVKRHSAVFGDTPATPVRREPLLHADDRQAPLQSKLRLRLQRTCRLPGERLSVSAVCRLLALYGRRWVLLTVSTASRQQQDTKSRQGPGASSREESSENLCLHHQRLRPSQHEPESPDDRRQRRRLRR</sequence>
<organism evidence="2 3">
    <name type="scientific">Priapulus caudatus</name>
    <name type="common">Priapulid worm</name>
    <dbReference type="NCBI Taxonomy" id="37621"/>
    <lineage>
        <taxon>Eukaryota</taxon>
        <taxon>Metazoa</taxon>
        <taxon>Ecdysozoa</taxon>
        <taxon>Scalidophora</taxon>
        <taxon>Priapulida</taxon>
        <taxon>Priapulimorpha</taxon>
        <taxon>Priapulimorphida</taxon>
        <taxon>Priapulidae</taxon>
        <taxon>Priapulus</taxon>
    </lineage>
</organism>
<accession>A0ABM1EUP7</accession>
<reference evidence="3" key="1">
    <citation type="submission" date="2025-08" db="UniProtKB">
        <authorList>
            <consortium name="RefSeq"/>
        </authorList>
    </citation>
    <scope>IDENTIFICATION</scope>
</reference>
<name>A0ABM1EUP7_PRICU</name>